<accession>A0A4R2KYN4</accession>
<dbReference type="InterPro" id="IPR017861">
    <property type="entry name" value="KAE1/TsaD"/>
</dbReference>
<dbReference type="AlphaFoldDB" id="A0A4R2KYN4"/>
<dbReference type="InterPro" id="IPR000905">
    <property type="entry name" value="Gcp-like_dom"/>
</dbReference>
<dbReference type="Gene3D" id="3.30.420.40">
    <property type="match status" value="2"/>
</dbReference>
<keyword evidence="6" id="KW-0012">Acyltransferase</keyword>
<evidence type="ECO:0000256" key="3">
    <source>
        <dbReference type="ARBA" id="ARBA00022694"/>
    </source>
</evidence>
<dbReference type="GO" id="GO:0008033">
    <property type="term" value="P:tRNA processing"/>
    <property type="evidence" value="ECO:0007669"/>
    <property type="project" value="UniProtKB-KW"/>
</dbReference>
<comment type="caution">
    <text evidence="9">The sequence shown here is derived from an EMBL/GenBank/DDBJ whole genome shotgun (WGS) entry which is preliminary data.</text>
</comment>
<comment type="catalytic activity">
    <reaction evidence="7">
        <text>L-threonylcarbamoyladenylate + adenosine(37) in tRNA = N(6)-L-threonylcarbamoyladenosine(37) in tRNA + AMP + H(+)</text>
        <dbReference type="Rhea" id="RHEA:37059"/>
        <dbReference type="Rhea" id="RHEA-COMP:10162"/>
        <dbReference type="Rhea" id="RHEA-COMP:10163"/>
        <dbReference type="ChEBI" id="CHEBI:15378"/>
        <dbReference type="ChEBI" id="CHEBI:73682"/>
        <dbReference type="ChEBI" id="CHEBI:74411"/>
        <dbReference type="ChEBI" id="CHEBI:74418"/>
        <dbReference type="ChEBI" id="CHEBI:456215"/>
        <dbReference type="EC" id="2.3.1.234"/>
    </reaction>
</comment>
<evidence type="ECO:0000256" key="7">
    <source>
        <dbReference type="ARBA" id="ARBA00048117"/>
    </source>
</evidence>
<dbReference type="InterPro" id="IPR043129">
    <property type="entry name" value="ATPase_NBD"/>
</dbReference>
<dbReference type="PANTHER" id="PTHR11735:SF6">
    <property type="entry name" value="TRNA N6-ADENOSINE THREONYLCARBAMOYLTRANSFERASE, MITOCHONDRIAL"/>
    <property type="match status" value="1"/>
</dbReference>
<evidence type="ECO:0000259" key="8">
    <source>
        <dbReference type="Pfam" id="PF00814"/>
    </source>
</evidence>
<dbReference type="GO" id="GO:0046872">
    <property type="term" value="F:metal ion binding"/>
    <property type="evidence" value="ECO:0007669"/>
    <property type="project" value="UniProtKB-KW"/>
</dbReference>
<evidence type="ECO:0000256" key="6">
    <source>
        <dbReference type="ARBA" id="ARBA00023315"/>
    </source>
</evidence>
<protein>
    <recommendedName>
        <fullName evidence="1">N(6)-L-threonylcarbamoyladenine synthase</fullName>
        <ecNumber evidence="1">2.3.1.234</ecNumber>
    </recommendedName>
</protein>
<keyword evidence="3" id="KW-0819">tRNA processing</keyword>
<name>A0A4R2KYN4_9FIRM</name>
<keyword evidence="2" id="KW-0808">Transferase</keyword>
<evidence type="ECO:0000256" key="1">
    <source>
        <dbReference type="ARBA" id="ARBA00012156"/>
    </source>
</evidence>
<evidence type="ECO:0000256" key="5">
    <source>
        <dbReference type="ARBA" id="ARBA00023004"/>
    </source>
</evidence>
<proteinExistence type="predicted"/>
<dbReference type="GO" id="GO:0061711">
    <property type="term" value="F:tRNA N(6)-L-threonylcarbamoyladenine synthase activity"/>
    <property type="evidence" value="ECO:0007669"/>
    <property type="project" value="UniProtKB-EC"/>
</dbReference>
<evidence type="ECO:0000313" key="9">
    <source>
        <dbReference type="EMBL" id="TCO79194.1"/>
    </source>
</evidence>
<organism evidence="9 10">
    <name type="scientific">Marinisporobacter balticus</name>
    <dbReference type="NCBI Taxonomy" id="2018667"/>
    <lineage>
        <taxon>Bacteria</taxon>
        <taxon>Bacillati</taxon>
        <taxon>Bacillota</taxon>
        <taxon>Clostridia</taxon>
        <taxon>Peptostreptococcales</taxon>
        <taxon>Thermotaleaceae</taxon>
        <taxon>Marinisporobacter</taxon>
    </lineage>
</organism>
<sequence>MSKMKNLVLGIDTSNYTTSIAVVDDQGNLIFECRKILDVKEGARGLRQSDALFQHVINMPALFEELSKRGIGHRIKTVSVSNRPRAVENSYMPVFRAGQSFGQTIAKALNCEYKEFSHQEGHIEAAKGSINQSFDNPFIAVQISGGTTEILYVKNNHKVGYTIDILGGTSDISAGQFIDRIGVKLGLGFPAGKQMDSYAMQAECMGKEMTLPVSVKDTYVSFSGPETSVHRQIEEIFDKNIIAKAVLKCVAKSLEKIIINASKRTGLSQILLIGGVASSEYIKNYLLENLKEEKYKIYFGDKLYCTDNAVGTALLGIKK</sequence>
<evidence type="ECO:0000313" key="10">
    <source>
        <dbReference type="Proteomes" id="UP000294919"/>
    </source>
</evidence>
<dbReference type="PANTHER" id="PTHR11735">
    <property type="entry name" value="TRNA N6-ADENOSINE THREONYLCARBAMOYLTRANSFERASE"/>
    <property type="match status" value="1"/>
</dbReference>
<evidence type="ECO:0000256" key="2">
    <source>
        <dbReference type="ARBA" id="ARBA00022679"/>
    </source>
</evidence>
<keyword evidence="5" id="KW-0408">Iron</keyword>
<dbReference type="Proteomes" id="UP000294919">
    <property type="component" value="Unassembled WGS sequence"/>
</dbReference>
<dbReference type="PRINTS" id="PR00789">
    <property type="entry name" value="OSIALOPTASE"/>
</dbReference>
<keyword evidence="10" id="KW-1185">Reference proteome</keyword>
<evidence type="ECO:0000256" key="4">
    <source>
        <dbReference type="ARBA" id="ARBA00022723"/>
    </source>
</evidence>
<gene>
    <name evidence="9" type="ORF">EV214_103247</name>
</gene>
<dbReference type="Pfam" id="PF00814">
    <property type="entry name" value="TsaD"/>
    <property type="match status" value="1"/>
</dbReference>
<keyword evidence="4" id="KW-0479">Metal-binding</keyword>
<feature type="domain" description="Gcp-like" evidence="8">
    <location>
        <begin position="96"/>
        <end position="311"/>
    </location>
</feature>
<dbReference type="EC" id="2.3.1.234" evidence="1"/>
<dbReference type="SUPFAM" id="SSF53067">
    <property type="entry name" value="Actin-like ATPase domain"/>
    <property type="match status" value="1"/>
</dbReference>
<dbReference type="EMBL" id="SLWV01000003">
    <property type="protein sequence ID" value="TCO79194.1"/>
    <property type="molecule type" value="Genomic_DNA"/>
</dbReference>
<reference evidence="9 10" key="1">
    <citation type="submission" date="2019-03" db="EMBL/GenBank/DDBJ databases">
        <title>Genomic Encyclopedia of Type Strains, Phase IV (KMG-IV): sequencing the most valuable type-strain genomes for metagenomic binning, comparative biology and taxonomic classification.</title>
        <authorList>
            <person name="Goeker M."/>
        </authorList>
    </citation>
    <scope>NUCLEOTIDE SEQUENCE [LARGE SCALE GENOMIC DNA]</scope>
    <source>
        <strain evidence="9 10">DSM 102940</strain>
    </source>
</reference>